<dbReference type="Gene3D" id="3.30.465.10">
    <property type="match status" value="1"/>
</dbReference>
<dbReference type="Proteomes" id="UP000193986">
    <property type="component" value="Unassembled WGS sequence"/>
</dbReference>
<evidence type="ECO:0000256" key="2">
    <source>
        <dbReference type="ARBA" id="ARBA00005466"/>
    </source>
</evidence>
<evidence type="ECO:0000259" key="7">
    <source>
        <dbReference type="PROSITE" id="PS51387"/>
    </source>
</evidence>
<dbReference type="InterPro" id="IPR016169">
    <property type="entry name" value="FAD-bd_PCMH_sub2"/>
</dbReference>
<dbReference type="Pfam" id="PF01565">
    <property type="entry name" value="FAD_binding_4"/>
    <property type="match status" value="1"/>
</dbReference>
<dbReference type="Pfam" id="PF08031">
    <property type="entry name" value="BBE"/>
    <property type="match status" value="1"/>
</dbReference>
<dbReference type="OrthoDB" id="415825at2759"/>
<feature type="transmembrane region" description="Helical" evidence="6">
    <location>
        <begin position="522"/>
        <end position="539"/>
    </location>
</feature>
<keyword evidence="4" id="KW-0274">FAD</keyword>
<evidence type="ECO:0000256" key="1">
    <source>
        <dbReference type="ARBA" id="ARBA00001974"/>
    </source>
</evidence>
<keyword evidence="3" id="KW-0285">Flavoprotein</keyword>
<dbReference type="PROSITE" id="PS51387">
    <property type="entry name" value="FAD_PCMH"/>
    <property type="match status" value="1"/>
</dbReference>
<dbReference type="Gene3D" id="3.40.462.20">
    <property type="match status" value="1"/>
</dbReference>
<comment type="caution">
    <text evidence="8">The sequence shown here is derived from an EMBL/GenBank/DDBJ whole genome shotgun (WGS) entry which is preliminary data.</text>
</comment>
<dbReference type="PANTHER" id="PTHR42973">
    <property type="entry name" value="BINDING OXIDOREDUCTASE, PUTATIVE (AFU_ORTHOLOGUE AFUA_1G17690)-RELATED"/>
    <property type="match status" value="1"/>
</dbReference>
<dbReference type="STRING" id="71784.A0A1Y2ALN3"/>
<evidence type="ECO:0000256" key="3">
    <source>
        <dbReference type="ARBA" id="ARBA00022630"/>
    </source>
</evidence>
<evidence type="ECO:0000313" key="9">
    <source>
        <dbReference type="Proteomes" id="UP000193986"/>
    </source>
</evidence>
<dbReference type="SUPFAM" id="SSF56176">
    <property type="entry name" value="FAD-binding/transporter-associated domain-like"/>
    <property type="match status" value="1"/>
</dbReference>
<name>A0A1Y2ALN3_9TREE</name>
<comment type="similarity">
    <text evidence="2">Belongs to the oxygen-dependent FAD-linked oxidoreductase family.</text>
</comment>
<protein>
    <recommendedName>
        <fullName evidence="7">FAD-binding PCMH-type domain-containing protein</fullName>
    </recommendedName>
</protein>
<evidence type="ECO:0000256" key="6">
    <source>
        <dbReference type="SAM" id="Phobius"/>
    </source>
</evidence>
<evidence type="ECO:0000313" key="8">
    <source>
        <dbReference type="EMBL" id="ORY23127.1"/>
    </source>
</evidence>
<dbReference type="GO" id="GO:0071949">
    <property type="term" value="F:FAD binding"/>
    <property type="evidence" value="ECO:0007669"/>
    <property type="project" value="InterPro"/>
</dbReference>
<dbReference type="InterPro" id="IPR036318">
    <property type="entry name" value="FAD-bd_PCMH-like_sf"/>
</dbReference>
<dbReference type="InterPro" id="IPR012951">
    <property type="entry name" value="BBE"/>
</dbReference>
<keyword evidence="6" id="KW-1133">Transmembrane helix</keyword>
<dbReference type="EMBL" id="MCFC01000083">
    <property type="protein sequence ID" value="ORY23127.1"/>
    <property type="molecule type" value="Genomic_DNA"/>
</dbReference>
<accession>A0A1Y2ALN3</accession>
<reference evidence="8 9" key="1">
    <citation type="submission" date="2016-07" db="EMBL/GenBank/DDBJ databases">
        <title>Pervasive Adenine N6-methylation of Active Genes in Fungi.</title>
        <authorList>
            <consortium name="DOE Joint Genome Institute"/>
            <person name="Mondo S.J."/>
            <person name="Dannebaum R.O."/>
            <person name="Kuo R.C."/>
            <person name="Labutti K."/>
            <person name="Haridas S."/>
            <person name="Kuo A."/>
            <person name="Salamov A."/>
            <person name="Ahrendt S.R."/>
            <person name="Lipzen A."/>
            <person name="Sullivan W."/>
            <person name="Andreopoulos W.B."/>
            <person name="Clum A."/>
            <person name="Lindquist E."/>
            <person name="Daum C."/>
            <person name="Ramamoorthy G.K."/>
            <person name="Gryganskyi A."/>
            <person name="Culley D."/>
            <person name="Magnuson J.K."/>
            <person name="James T.Y."/>
            <person name="O'Malley M.A."/>
            <person name="Stajich J.E."/>
            <person name="Spatafora J.W."/>
            <person name="Visel A."/>
            <person name="Grigoriev I.V."/>
        </authorList>
    </citation>
    <scope>NUCLEOTIDE SEQUENCE [LARGE SCALE GENOMIC DNA]</scope>
    <source>
        <strain evidence="8 9">68-887.2</strain>
    </source>
</reference>
<evidence type="ECO:0000256" key="4">
    <source>
        <dbReference type="ARBA" id="ARBA00022827"/>
    </source>
</evidence>
<dbReference type="InterPro" id="IPR050416">
    <property type="entry name" value="FAD-linked_Oxidoreductase"/>
</dbReference>
<feature type="domain" description="FAD-binding PCMH-type" evidence="7">
    <location>
        <begin position="49"/>
        <end position="229"/>
    </location>
</feature>
<proteinExistence type="inferred from homology"/>
<dbReference type="GO" id="GO:0016491">
    <property type="term" value="F:oxidoreductase activity"/>
    <property type="evidence" value="ECO:0007669"/>
    <property type="project" value="UniProtKB-KW"/>
</dbReference>
<comment type="cofactor">
    <cofactor evidence="1">
        <name>FAD</name>
        <dbReference type="ChEBI" id="CHEBI:57692"/>
    </cofactor>
</comment>
<sequence length="551" mass="60757">MPVTSGNVLECLQSSLLPNTAHGDPTVVSPDDGRVWRDASMPYNTRLTGSISPAAIVYVNTTQSIRTALKCAQLHHHPVTPRSGGHSYAAYSLGGPVSPRTRADERAIVLDMRSCKSIAYDSYSQTVVAGSGVLVGELAEFLDKRGRVLPTGACPTVGVGGQALAGGFGLLTRERGLLLDNILSIDVVLASGKAVTASPETHADLFWGLRGAGASLAVAHSFTFQTHPAPPQVTYFELSLLPRALTPGAESTFRAVRLFQAFHKFGSESADSRLGLSWHVTPERGKDNTWGTKVEVLGQFSGAENEFLAAIAPLTSVLNKRGETAFTLDHRSLSHFDSLHNLGGNWTRLKDRGPMNINEHVHFYAKSMITKRTLPMSSLSAHLARLLALSAVHNPSSNTEWFILAPFLGGANSAIKAQNDSAFAHRDLQMVWEIYAKRIDEEEESTVNLIDLVQNMVFDLPPIQAVYPAYIDSELVHTDYARLIWGDLYPRLREIKTLYDLDDLFRYPQSVKPIIRGFNVKWVLVVVVCFVVFVFRLWWTRPKRTRRSRPD</sequence>
<gene>
    <name evidence="8" type="ORF">BCR39DRAFT_363937</name>
</gene>
<dbReference type="InterPro" id="IPR016166">
    <property type="entry name" value="FAD-bd_PCMH"/>
</dbReference>
<dbReference type="PANTHER" id="PTHR42973:SF39">
    <property type="entry name" value="FAD-BINDING PCMH-TYPE DOMAIN-CONTAINING PROTEIN"/>
    <property type="match status" value="1"/>
</dbReference>
<dbReference type="InParanoid" id="A0A1Y2ALN3"/>
<dbReference type="AlphaFoldDB" id="A0A1Y2ALN3"/>
<evidence type="ECO:0000256" key="5">
    <source>
        <dbReference type="ARBA" id="ARBA00023002"/>
    </source>
</evidence>
<keyword evidence="5" id="KW-0560">Oxidoreductase</keyword>
<organism evidence="8 9">
    <name type="scientific">Naematelia encephala</name>
    <dbReference type="NCBI Taxonomy" id="71784"/>
    <lineage>
        <taxon>Eukaryota</taxon>
        <taxon>Fungi</taxon>
        <taxon>Dikarya</taxon>
        <taxon>Basidiomycota</taxon>
        <taxon>Agaricomycotina</taxon>
        <taxon>Tremellomycetes</taxon>
        <taxon>Tremellales</taxon>
        <taxon>Naemateliaceae</taxon>
        <taxon>Naematelia</taxon>
    </lineage>
</organism>
<keyword evidence="6" id="KW-0472">Membrane</keyword>
<dbReference type="InterPro" id="IPR006094">
    <property type="entry name" value="Oxid_FAD_bind_N"/>
</dbReference>
<keyword evidence="9" id="KW-1185">Reference proteome</keyword>
<keyword evidence="6" id="KW-0812">Transmembrane</keyword>